<feature type="region of interest" description="Disordered" evidence="1">
    <location>
        <begin position="151"/>
        <end position="177"/>
    </location>
</feature>
<comment type="caution">
    <text evidence="2">The sequence shown here is derived from an EMBL/GenBank/DDBJ whole genome shotgun (WGS) entry which is preliminary data.</text>
</comment>
<organism evidence="2 3">
    <name type="scientific">Ganoderma sinense ZZ0214-1</name>
    <dbReference type="NCBI Taxonomy" id="1077348"/>
    <lineage>
        <taxon>Eukaryota</taxon>
        <taxon>Fungi</taxon>
        <taxon>Dikarya</taxon>
        <taxon>Basidiomycota</taxon>
        <taxon>Agaricomycotina</taxon>
        <taxon>Agaricomycetes</taxon>
        <taxon>Polyporales</taxon>
        <taxon>Polyporaceae</taxon>
        <taxon>Ganoderma</taxon>
    </lineage>
</organism>
<feature type="compositionally biased region" description="Basic and acidic residues" evidence="1">
    <location>
        <begin position="788"/>
        <end position="805"/>
    </location>
</feature>
<proteinExistence type="predicted"/>
<dbReference type="InterPro" id="IPR041078">
    <property type="entry name" value="Plavaka"/>
</dbReference>
<feature type="compositionally biased region" description="Acidic residues" evidence="1">
    <location>
        <begin position="120"/>
        <end position="132"/>
    </location>
</feature>
<dbReference type="STRING" id="1077348.A0A2G8RLP8"/>
<dbReference type="Gene3D" id="3.30.559.10">
    <property type="entry name" value="Chloramphenicol acetyltransferase-like domain"/>
    <property type="match status" value="1"/>
</dbReference>
<dbReference type="OrthoDB" id="3232438at2759"/>
<feature type="region of interest" description="Disordered" evidence="1">
    <location>
        <begin position="54"/>
        <end position="79"/>
    </location>
</feature>
<evidence type="ECO:0000313" key="2">
    <source>
        <dbReference type="EMBL" id="PIL22433.1"/>
    </source>
</evidence>
<feature type="region of interest" description="Disordered" evidence="1">
    <location>
        <begin position="109"/>
        <end position="136"/>
    </location>
</feature>
<keyword evidence="3" id="KW-1185">Reference proteome</keyword>
<evidence type="ECO:0000256" key="1">
    <source>
        <dbReference type="SAM" id="MobiDB-lite"/>
    </source>
</evidence>
<feature type="compositionally biased region" description="Basic and acidic residues" evidence="1">
    <location>
        <begin position="167"/>
        <end position="177"/>
    </location>
</feature>
<dbReference type="Pfam" id="PF18759">
    <property type="entry name" value="Plavaka"/>
    <property type="match status" value="1"/>
</dbReference>
<reference evidence="2 3" key="1">
    <citation type="journal article" date="2015" name="Sci. Rep.">
        <title>Chromosome-level genome map provides insights into diverse defense mechanisms in the medicinal fungus Ganoderma sinense.</title>
        <authorList>
            <person name="Zhu Y."/>
            <person name="Xu J."/>
            <person name="Sun C."/>
            <person name="Zhou S."/>
            <person name="Xu H."/>
            <person name="Nelson D.R."/>
            <person name="Qian J."/>
            <person name="Song J."/>
            <person name="Luo H."/>
            <person name="Xiang L."/>
            <person name="Li Y."/>
            <person name="Xu Z."/>
            <person name="Ji A."/>
            <person name="Wang L."/>
            <person name="Lu S."/>
            <person name="Hayward A."/>
            <person name="Sun W."/>
            <person name="Li X."/>
            <person name="Schwartz D.C."/>
            <person name="Wang Y."/>
            <person name="Chen S."/>
        </authorList>
    </citation>
    <scope>NUCLEOTIDE SEQUENCE [LARGE SCALE GENOMIC DNA]</scope>
    <source>
        <strain evidence="2 3">ZZ0214-1</strain>
    </source>
</reference>
<name>A0A2G8RLP8_9APHY</name>
<gene>
    <name evidence="2" type="ORF">GSI_15121</name>
</gene>
<dbReference type="Proteomes" id="UP000230002">
    <property type="component" value="Unassembled WGS sequence"/>
</dbReference>
<dbReference type="InterPro" id="IPR023213">
    <property type="entry name" value="CAT-like_dom_sf"/>
</dbReference>
<feature type="compositionally biased region" description="Acidic residues" evidence="1">
    <location>
        <begin position="68"/>
        <end position="79"/>
    </location>
</feature>
<feature type="region of interest" description="Disordered" evidence="1">
    <location>
        <begin position="779"/>
        <end position="806"/>
    </location>
</feature>
<protein>
    <submittedName>
        <fullName evidence="2">Uncharacterized protein</fullName>
    </submittedName>
</protein>
<sequence>MFICKGCNGSFTNSGWSNHLSQTRDPRCIAVRDEEEAMERALLLGLAPAASGSTVCGHDGAQSRGTLDPEDVDMDLPDLPDCDLDSPPILFAGDYFGAYTSDDDLYHVDGSVSRPGSPSEDSEFDVEEEDGWEPPAEVSGAASLLVGDAIPTAQHDRPPTPPPISDDPAHSPDSPDVRADIEAETTTKTYVVPYGKSALAGAPIPGATAEQAGHVRYGQELQSEDPRRPIYWPFTSKLDWEVARWGKKRGPGSTALTELLEIDGVAEKLGLSFTNSRGLNKIIDKRMSSGRPPFERHEIVVAGEAFEVYYRDVLSCIRALFGDPEFTADLLLAPERHFTDEEQEVRVYFEMNTGQWWWRVQEALDRQREGATVIPVIIASDKTQLTLIGNKTAYPVYLTIGNLPKRIRSKPSRHGQILLAYLPTSKLEHITNKAARRRTLANLFHACLRRVLAPLKSAGVDGIQLPRGDGLLATGCKNGECPKCPVPRAELGAATDTSRPLRDLAQVLDALSALDEGPRAYTQACREAGIKPIYHPFWEELPFANIFLAITPDLLHQLYQGVIKHLIAWLKEAYGTTEIDARCRRLPENHSLRHFSKGISKLSRVTGKEHQDICHILLGLIVGLPPHNGVSPVCIERATRALLDFLYYAAYPTHTSGTLKLLDNALKRFHANKSVFVDLGIREHFKLPKLHFLDHYRRSIEMFGTTDNYDTQHSERLHIDFAKEAFRATNGKDELSQMTLWMERKEKIERHETYINWCIRREARSSDTVQQCSLLPVNVTTQRPPGRPRQDRAQDDHKPPLEMTRHPSVRGVPVHELPDKYGATFFRDALKRFVVEHNSSGSLSRAQVESAAAGIYFPFAKVPVWHRIKFWISDPYDLTRHILPSSDAAHAHPERKGKYDTTVPGRFDTVLVNDGTGGVTGVQVSKRIPYTLADGFEQYLRVYVMRPDNTLNTFCIFLHTSHSVIDAKPGLNAISLLLEWMSISNLESVANLPWGTEYQNLPPGPITVTGGPREDWDINGTALLQKFGAFFGDPTPSHGLVGETTSIKDIRKVQRFQVTFTAQESKEIVQALKSLGFTFSELLDAATALATFELNPVSEDKFETARVANDVSVVSLTDRLPSTIDRRRHIVSCLVNTPLTIHYAPLAKLSGKTRLIAALRQAKEQYDAWLANPCLPHMSAELAQIAPPKEVTPSPSPFAPSMTNIGRVENYIATMWPKNVRPGEIPVFRVDQMHIGLRMAWVRPLVHSWSIQGKLSILVQGADNWREEVLRDLVNEIARQISFVMAE</sequence>
<accession>A0A2G8RLP8</accession>
<evidence type="ECO:0000313" key="3">
    <source>
        <dbReference type="Proteomes" id="UP000230002"/>
    </source>
</evidence>
<dbReference type="Gene3D" id="3.30.559.30">
    <property type="entry name" value="Nonribosomal peptide synthetase, condensation domain"/>
    <property type="match status" value="1"/>
</dbReference>
<dbReference type="EMBL" id="AYKW01000069">
    <property type="protein sequence ID" value="PIL22433.1"/>
    <property type="molecule type" value="Genomic_DNA"/>
</dbReference>